<evidence type="ECO:0000313" key="7">
    <source>
        <dbReference type="Proteomes" id="UP000217209"/>
    </source>
</evidence>
<evidence type="ECO:0000256" key="2">
    <source>
        <dbReference type="ARBA" id="ARBA00022723"/>
    </source>
</evidence>
<dbReference type="GO" id="GO:0016787">
    <property type="term" value="F:hydrolase activity"/>
    <property type="evidence" value="ECO:0007669"/>
    <property type="project" value="UniProtKB-KW"/>
</dbReference>
<protein>
    <submittedName>
        <fullName evidence="6">Putative metallo-hydrolase</fullName>
        <ecNumber evidence="6">3.-.-.-</ecNumber>
    </submittedName>
</protein>
<evidence type="ECO:0000313" key="6">
    <source>
        <dbReference type="EMBL" id="AQQ15359.1"/>
    </source>
</evidence>
<evidence type="ECO:0000256" key="1">
    <source>
        <dbReference type="ARBA" id="ARBA00001947"/>
    </source>
</evidence>
<dbReference type="PANTHER" id="PTHR46233">
    <property type="entry name" value="HYDROXYACYLGLUTATHIONE HYDROLASE GLOC"/>
    <property type="match status" value="1"/>
</dbReference>
<keyword evidence="4" id="KW-0862">Zinc</keyword>
<dbReference type="SUPFAM" id="SSF56281">
    <property type="entry name" value="Metallo-hydrolase/oxidoreductase"/>
    <property type="match status" value="1"/>
</dbReference>
<dbReference type="RefSeq" id="WP_095660060.1">
    <property type="nucleotide sequence ID" value="NZ_CP019688.1"/>
</dbReference>
<dbReference type="PANTHER" id="PTHR46233:SF3">
    <property type="entry name" value="HYDROXYACYLGLUTATHIONE HYDROLASE GLOC"/>
    <property type="match status" value="1"/>
</dbReference>
<dbReference type="CDD" id="cd06262">
    <property type="entry name" value="metallo-hydrolase-like_MBL-fold"/>
    <property type="match status" value="1"/>
</dbReference>
<dbReference type="KEGG" id="cgv:CGLAU_06985"/>
<name>A0A1Q2HWZ7_9CORY</name>
<organism evidence="6 7">
    <name type="scientific">Corynebacterium glaucum</name>
    <dbReference type="NCBI Taxonomy" id="187491"/>
    <lineage>
        <taxon>Bacteria</taxon>
        <taxon>Bacillati</taxon>
        <taxon>Actinomycetota</taxon>
        <taxon>Actinomycetes</taxon>
        <taxon>Mycobacteriales</taxon>
        <taxon>Corynebacteriaceae</taxon>
        <taxon>Corynebacterium</taxon>
    </lineage>
</organism>
<dbReference type="GO" id="GO:0046872">
    <property type="term" value="F:metal ion binding"/>
    <property type="evidence" value="ECO:0007669"/>
    <property type="project" value="UniProtKB-KW"/>
</dbReference>
<reference evidence="6 7" key="1">
    <citation type="submission" date="2016-12" db="EMBL/GenBank/DDBJ databases">
        <authorList>
            <person name="Song W.-J."/>
            <person name="Kurnit D.M."/>
        </authorList>
    </citation>
    <scope>NUCLEOTIDE SEQUENCE [LARGE SCALE GENOMIC DNA]</scope>
    <source>
        <strain evidence="6 7">DSM 30827</strain>
    </source>
</reference>
<keyword evidence="7" id="KW-1185">Reference proteome</keyword>
<dbReference type="Pfam" id="PF00753">
    <property type="entry name" value="Lactamase_B"/>
    <property type="match status" value="1"/>
</dbReference>
<dbReference type="InterPro" id="IPR001279">
    <property type="entry name" value="Metallo-B-lactamas"/>
</dbReference>
<gene>
    <name evidence="6" type="ORF">CGLAU_06985</name>
</gene>
<evidence type="ECO:0000259" key="5">
    <source>
        <dbReference type="SMART" id="SM00849"/>
    </source>
</evidence>
<feature type="domain" description="Metallo-beta-lactamase" evidence="5">
    <location>
        <begin position="12"/>
        <end position="190"/>
    </location>
</feature>
<sequence>MQLAGFVVGPYQTNCYAVINPEAGEGFVVDPGMGAAPQVRELFAQHHARLSAVVLTHGHLDHIRDAAELGVEVFIHPDDAFMLDAGGGLPEHSRLLFDASSMAAPETITHLHHGETIELAGYEFTVQHAPGHSPGSVLLVADELVFSGDVLFRGSIGRTDLAYSDPEAMTESLRGPVWDLDDSLAVLPGHGPTTTMRAERATNPFLREANADRIHSGA</sequence>
<dbReference type="InterPro" id="IPR036866">
    <property type="entry name" value="RibonucZ/Hydroxyglut_hydro"/>
</dbReference>
<evidence type="ECO:0000256" key="4">
    <source>
        <dbReference type="ARBA" id="ARBA00022833"/>
    </source>
</evidence>
<accession>A0A1Q2HWZ7</accession>
<keyword evidence="3 6" id="KW-0378">Hydrolase</keyword>
<dbReference type="Gene3D" id="3.60.15.10">
    <property type="entry name" value="Ribonuclease Z/Hydroxyacylglutathione hydrolase-like"/>
    <property type="match status" value="1"/>
</dbReference>
<dbReference type="EC" id="3.-.-.-" evidence="6"/>
<dbReference type="Proteomes" id="UP000217209">
    <property type="component" value="Chromosome"/>
</dbReference>
<dbReference type="InterPro" id="IPR051453">
    <property type="entry name" value="MBL_Glyoxalase_II"/>
</dbReference>
<proteinExistence type="predicted"/>
<comment type="cofactor">
    <cofactor evidence="1">
        <name>Zn(2+)</name>
        <dbReference type="ChEBI" id="CHEBI:29105"/>
    </cofactor>
</comment>
<dbReference type="OrthoDB" id="9802991at2"/>
<dbReference type="EMBL" id="CP019688">
    <property type="protein sequence ID" value="AQQ15359.1"/>
    <property type="molecule type" value="Genomic_DNA"/>
</dbReference>
<keyword evidence="2" id="KW-0479">Metal-binding</keyword>
<dbReference type="AlphaFoldDB" id="A0A1Q2HWZ7"/>
<dbReference type="SMART" id="SM00849">
    <property type="entry name" value="Lactamase_B"/>
    <property type="match status" value="1"/>
</dbReference>
<evidence type="ECO:0000256" key="3">
    <source>
        <dbReference type="ARBA" id="ARBA00022801"/>
    </source>
</evidence>